<dbReference type="InterPro" id="IPR031327">
    <property type="entry name" value="MCM"/>
</dbReference>
<feature type="domain" description="MCM C-terminal AAA(+) ATPase" evidence="17">
    <location>
        <begin position="313"/>
        <end position="516"/>
    </location>
</feature>
<evidence type="ECO:0000256" key="14">
    <source>
        <dbReference type="ARBA" id="ARBA00047995"/>
    </source>
</evidence>
<dbReference type="PRINTS" id="PR01657">
    <property type="entry name" value="MCMFAMILY"/>
</dbReference>
<feature type="compositionally biased region" description="Basic and acidic residues" evidence="16">
    <location>
        <begin position="663"/>
        <end position="675"/>
    </location>
</feature>
<dbReference type="InterPro" id="IPR001208">
    <property type="entry name" value="MCM_dom"/>
</dbReference>
<dbReference type="PROSITE" id="PS50051">
    <property type="entry name" value="MCM_2"/>
    <property type="match status" value="1"/>
</dbReference>
<dbReference type="InterPro" id="IPR027417">
    <property type="entry name" value="P-loop_NTPase"/>
</dbReference>
<dbReference type="InterPro" id="IPR003593">
    <property type="entry name" value="AAA+_ATPase"/>
</dbReference>
<comment type="similarity">
    <text evidence="2 15">Belongs to the MCM family.</text>
</comment>
<evidence type="ECO:0000259" key="17">
    <source>
        <dbReference type="PROSITE" id="PS50051"/>
    </source>
</evidence>
<evidence type="ECO:0000256" key="13">
    <source>
        <dbReference type="ARBA" id="ARBA00042301"/>
    </source>
</evidence>
<dbReference type="InterPro" id="IPR012340">
    <property type="entry name" value="NA-bd_OB-fold"/>
</dbReference>
<dbReference type="Pfam" id="PF00493">
    <property type="entry name" value="MCM"/>
    <property type="match status" value="1"/>
</dbReference>
<keyword evidence="4 15" id="KW-0547">Nucleotide-binding</keyword>
<dbReference type="GO" id="GO:0016787">
    <property type="term" value="F:hydrolase activity"/>
    <property type="evidence" value="ECO:0007669"/>
    <property type="project" value="UniProtKB-KW"/>
</dbReference>
<dbReference type="PANTHER" id="PTHR11630:SF48">
    <property type="entry name" value="DNA HELICASE MCM9"/>
    <property type="match status" value="1"/>
</dbReference>
<dbReference type="SUPFAM" id="SSF52540">
    <property type="entry name" value="P-loop containing nucleoside triphosphate hydrolases"/>
    <property type="match status" value="1"/>
</dbReference>
<dbReference type="InterPro" id="IPR058768">
    <property type="entry name" value="MCM9_N"/>
</dbReference>
<evidence type="ECO:0000256" key="1">
    <source>
        <dbReference type="ARBA" id="ARBA00004123"/>
    </source>
</evidence>
<sequence>MTGIEGDMSTEERERYIEYFKSYAMKEHHNDLVEVLLQPEEVDHASITINALNLFDFEAELDVSEPLVYNSLTILPLFDIALLRTARAIFRDHPQNDDMCIKERIHARVMGLPVCPELCRETLPKAADIGTYLCITGTVIRTSQVRMLEYEKEFICNTCKHIFNVKADFDQYYSVCRPNKCPNTEDNCSNTSNFSPVVDAGGPPVKCRNYQEVKIQEQVQKLTMGTIPRSMWLALEDDLVDSCKPGDDVAVCGTVLRRWKSFGSESRCDIELVVKVNHVQVLNEQQTAGILTQELREEFQQFWDRNQYSPMTARNEILASLCPQVYGLYVVKLAVGLVLAGGVQRRDDNGTKVRGESHLLLVGDPGTGKSQFLKYAAKITPRSVLTTGIGSTSAGLTVTAVKDGGEWALEAGALVLADGGLCAIDEFNSIKEHDKASIHEAMEQQSISVAKAGLVCKLNTRTTILAATNPKGKYDPEQSLSVNIALASPLLSRFDLVIVLLDSMNEEWDRVVSSYILEEKNPLDHMHNTSLWSMDKMQAYLCMIKSFSPMLTDSAVKVLQAYYRAQRMADGRNAARTTMRLLESMIRLSQAHARLMFRNEVLTQDAVVAVSIMESSMQGAALLGGVNALHTSFPEDAESEYRAQAEMILGRLNLQEELTMENSRLDEEARLREETTALSGDRSTSPPGGDNPNQAHQVTKSNKQTKWINNNQNDNYNSGDKSNQDSKNDTSFLSVSTLLNESVSEDCGTSMISSPIFEAPKSKPIRPASNVKYTATEQFNTTVDEHLKPSTQAIPILHSTPLKERNMRKESIQKTGEVLSQIPQDLDNEVRQNSDWLDAIDNNDHIKKQTNPKFVNKNKVNAVTITSESTTLRGKCTKGIKIKSSLSAKLKRKLNKLDNEGCVDTTDKSADISPENNSNHDIDNPKNLDESISFSNENKAGEQVTKKRKVSQTTLSKLSKFAFDDSSSNPFAVDDKTPVTQNDQSVLNNTRTASLTQNDQSPLDEVNSAKDIKSKHDDKPKRDILTALDESLETENADFDNQLEFDPSQQAREAAKPLKRFSFKTSKQMPIKQANVKVSTAGLGEGSNSCNINVSDRLKQFERKNMPKTTVGATQNKNPTSVNPLLRGTVNTVNNTVASNAKIKPTLIPSDKTRMQNNILNVAENTQRNKIQSAIPKTPLLGKPGTLGQSLFKSPDDLTDADLDLDF</sequence>
<name>A0A8J1TXT8_OWEFU</name>
<keyword evidence="7" id="KW-0347">Helicase</keyword>
<dbReference type="InterPro" id="IPR033762">
    <property type="entry name" value="MCM_OB"/>
</dbReference>
<keyword evidence="10" id="KW-0234">DNA repair</keyword>
<feature type="compositionally biased region" description="Basic and acidic residues" evidence="16">
    <location>
        <begin position="1007"/>
        <end position="1021"/>
    </location>
</feature>
<evidence type="ECO:0000313" key="19">
    <source>
        <dbReference type="Proteomes" id="UP000749559"/>
    </source>
</evidence>
<dbReference type="SMART" id="SM00382">
    <property type="entry name" value="AAA"/>
    <property type="match status" value="1"/>
</dbReference>
<keyword evidence="9 15" id="KW-0238">DNA-binding</keyword>
<gene>
    <name evidence="18" type="ORF">OFUS_LOCUS12957</name>
</gene>
<dbReference type="Pfam" id="PF26066">
    <property type="entry name" value="MCM9_N"/>
    <property type="match status" value="1"/>
</dbReference>
<keyword evidence="5" id="KW-0227">DNA damage</keyword>
<evidence type="ECO:0000256" key="12">
    <source>
        <dbReference type="ARBA" id="ARBA00041085"/>
    </source>
</evidence>
<dbReference type="SUPFAM" id="SSF50249">
    <property type="entry name" value="Nucleic acid-binding proteins"/>
    <property type="match status" value="1"/>
</dbReference>
<organism evidence="18 19">
    <name type="scientific">Owenia fusiformis</name>
    <name type="common">Polychaete worm</name>
    <dbReference type="NCBI Taxonomy" id="6347"/>
    <lineage>
        <taxon>Eukaryota</taxon>
        <taxon>Metazoa</taxon>
        <taxon>Spiralia</taxon>
        <taxon>Lophotrochozoa</taxon>
        <taxon>Annelida</taxon>
        <taxon>Polychaeta</taxon>
        <taxon>Sedentaria</taxon>
        <taxon>Canalipalpata</taxon>
        <taxon>Sabellida</taxon>
        <taxon>Oweniida</taxon>
        <taxon>Oweniidae</taxon>
        <taxon>Owenia</taxon>
    </lineage>
</organism>
<keyword evidence="19" id="KW-1185">Reference proteome</keyword>
<keyword evidence="11" id="KW-0539">Nucleus</keyword>
<feature type="compositionally biased region" description="Polar residues" evidence="16">
    <location>
        <begin position="978"/>
        <end position="1001"/>
    </location>
</feature>
<protein>
    <recommendedName>
        <fullName evidence="12">DNA helicase MCM9</fullName>
        <ecNumber evidence="3">3.6.4.12</ecNumber>
    </recommendedName>
    <alternativeName>
        <fullName evidence="13">Minichromosome maintenance 9</fullName>
    </alternativeName>
</protein>
<evidence type="ECO:0000256" key="6">
    <source>
        <dbReference type="ARBA" id="ARBA00022801"/>
    </source>
</evidence>
<feature type="compositionally biased region" description="Polar residues" evidence="16">
    <location>
        <begin position="676"/>
        <end position="708"/>
    </location>
</feature>
<dbReference type="EMBL" id="CAIIXF020000006">
    <property type="protein sequence ID" value="CAH1787204.1"/>
    <property type="molecule type" value="Genomic_DNA"/>
</dbReference>
<dbReference type="Gene3D" id="2.40.50.140">
    <property type="entry name" value="Nucleic acid-binding proteins"/>
    <property type="match status" value="1"/>
</dbReference>
<dbReference type="GO" id="GO:0042555">
    <property type="term" value="C:MCM complex"/>
    <property type="evidence" value="ECO:0007669"/>
    <property type="project" value="TreeGrafter"/>
</dbReference>
<comment type="catalytic activity">
    <reaction evidence="14">
        <text>ATP + H2O = ADP + phosphate + H(+)</text>
        <dbReference type="Rhea" id="RHEA:13065"/>
        <dbReference type="ChEBI" id="CHEBI:15377"/>
        <dbReference type="ChEBI" id="CHEBI:15378"/>
        <dbReference type="ChEBI" id="CHEBI:30616"/>
        <dbReference type="ChEBI" id="CHEBI:43474"/>
        <dbReference type="ChEBI" id="CHEBI:456216"/>
        <dbReference type="EC" id="3.6.4.12"/>
    </reaction>
</comment>
<dbReference type="PANTHER" id="PTHR11630">
    <property type="entry name" value="DNA REPLICATION LICENSING FACTOR MCM FAMILY MEMBER"/>
    <property type="match status" value="1"/>
</dbReference>
<feature type="compositionally biased region" description="Basic and acidic residues" evidence="16">
    <location>
        <begin position="918"/>
        <end position="929"/>
    </location>
</feature>
<evidence type="ECO:0000256" key="7">
    <source>
        <dbReference type="ARBA" id="ARBA00022806"/>
    </source>
</evidence>
<evidence type="ECO:0000256" key="5">
    <source>
        <dbReference type="ARBA" id="ARBA00022763"/>
    </source>
</evidence>
<comment type="caution">
    <text evidence="18">The sequence shown here is derived from an EMBL/GenBank/DDBJ whole genome shotgun (WGS) entry which is preliminary data.</text>
</comment>
<dbReference type="SMART" id="SM00350">
    <property type="entry name" value="MCM"/>
    <property type="match status" value="1"/>
</dbReference>
<dbReference type="Gene3D" id="3.40.50.300">
    <property type="entry name" value="P-loop containing nucleotide triphosphate hydrolases"/>
    <property type="match status" value="1"/>
</dbReference>
<keyword evidence="8 15" id="KW-0067">ATP-binding</keyword>
<feature type="compositionally biased region" description="Basic and acidic residues" evidence="16">
    <location>
        <begin position="900"/>
        <end position="910"/>
    </location>
</feature>
<proteinExistence type="inferred from homology"/>
<dbReference type="EC" id="3.6.4.12" evidence="3"/>
<dbReference type="FunFam" id="3.40.50.300:FF:000671">
    <property type="entry name" value="DNA helicase MCM9 isoform X1"/>
    <property type="match status" value="1"/>
</dbReference>
<feature type="region of interest" description="Disordered" evidence="16">
    <location>
        <begin position="662"/>
        <end position="729"/>
    </location>
</feature>
<evidence type="ECO:0000256" key="16">
    <source>
        <dbReference type="SAM" id="MobiDB-lite"/>
    </source>
</evidence>
<dbReference type="GO" id="GO:0000724">
    <property type="term" value="P:double-strand break repair via homologous recombination"/>
    <property type="evidence" value="ECO:0007669"/>
    <property type="project" value="TreeGrafter"/>
</dbReference>
<evidence type="ECO:0000256" key="10">
    <source>
        <dbReference type="ARBA" id="ARBA00023204"/>
    </source>
</evidence>
<keyword evidence="6" id="KW-0378">Hydrolase</keyword>
<dbReference type="GO" id="GO:0005634">
    <property type="term" value="C:nucleus"/>
    <property type="evidence" value="ECO:0007669"/>
    <property type="project" value="UniProtKB-SubCell"/>
</dbReference>
<evidence type="ECO:0000256" key="15">
    <source>
        <dbReference type="RuleBase" id="RU004070"/>
    </source>
</evidence>
<evidence type="ECO:0000256" key="9">
    <source>
        <dbReference type="ARBA" id="ARBA00023125"/>
    </source>
</evidence>
<evidence type="ECO:0000256" key="3">
    <source>
        <dbReference type="ARBA" id="ARBA00012551"/>
    </source>
</evidence>
<dbReference type="GO" id="GO:0005524">
    <property type="term" value="F:ATP binding"/>
    <property type="evidence" value="ECO:0007669"/>
    <property type="project" value="UniProtKB-KW"/>
</dbReference>
<evidence type="ECO:0000256" key="4">
    <source>
        <dbReference type="ARBA" id="ARBA00022741"/>
    </source>
</evidence>
<dbReference type="InterPro" id="IPR041562">
    <property type="entry name" value="MCM_lid"/>
</dbReference>
<dbReference type="Pfam" id="PF17207">
    <property type="entry name" value="MCM_OB"/>
    <property type="match status" value="1"/>
</dbReference>
<dbReference type="CDD" id="cd17760">
    <property type="entry name" value="MCM9"/>
    <property type="match status" value="1"/>
</dbReference>
<dbReference type="Pfam" id="PF17855">
    <property type="entry name" value="MCM_lid"/>
    <property type="match status" value="1"/>
</dbReference>
<evidence type="ECO:0000256" key="8">
    <source>
        <dbReference type="ARBA" id="ARBA00022840"/>
    </source>
</evidence>
<evidence type="ECO:0000313" key="18">
    <source>
        <dbReference type="EMBL" id="CAH1787204.1"/>
    </source>
</evidence>
<evidence type="ECO:0000256" key="2">
    <source>
        <dbReference type="ARBA" id="ARBA00008010"/>
    </source>
</evidence>
<dbReference type="GO" id="GO:0003697">
    <property type="term" value="F:single-stranded DNA binding"/>
    <property type="evidence" value="ECO:0007669"/>
    <property type="project" value="TreeGrafter"/>
</dbReference>
<comment type="subcellular location">
    <subcellularLocation>
        <location evidence="1">Nucleus</location>
    </subcellularLocation>
</comment>
<dbReference type="OrthoDB" id="271325at2759"/>
<dbReference type="AlphaFoldDB" id="A0A8J1TXT8"/>
<feature type="region of interest" description="Disordered" evidence="16">
    <location>
        <begin position="900"/>
        <end position="951"/>
    </location>
</feature>
<reference evidence="18" key="1">
    <citation type="submission" date="2022-03" db="EMBL/GenBank/DDBJ databases">
        <authorList>
            <person name="Martin C."/>
        </authorList>
    </citation>
    <scope>NUCLEOTIDE SEQUENCE</scope>
</reference>
<accession>A0A8J1TXT8</accession>
<dbReference type="GO" id="GO:0017116">
    <property type="term" value="F:single-stranded DNA helicase activity"/>
    <property type="evidence" value="ECO:0007669"/>
    <property type="project" value="TreeGrafter"/>
</dbReference>
<evidence type="ECO:0000256" key="11">
    <source>
        <dbReference type="ARBA" id="ARBA00023242"/>
    </source>
</evidence>
<dbReference type="Proteomes" id="UP000749559">
    <property type="component" value="Unassembled WGS sequence"/>
</dbReference>
<feature type="region of interest" description="Disordered" evidence="16">
    <location>
        <begin position="967"/>
        <end position="1021"/>
    </location>
</feature>